<keyword evidence="2" id="KW-1185">Reference proteome</keyword>
<gene>
    <name evidence="1" type="ORF">EMA8858_01716</name>
</gene>
<evidence type="ECO:0000313" key="1">
    <source>
        <dbReference type="EMBL" id="CAH0995593.1"/>
    </source>
</evidence>
<proteinExistence type="predicted"/>
<dbReference type="EMBL" id="CAKLPY010000001">
    <property type="protein sequence ID" value="CAH0995593.1"/>
    <property type="molecule type" value="Genomic_DNA"/>
</dbReference>
<reference evidence="1" key="1">
    <citation type="submission" date="2021-12" db="EMBL/GenBank/DDBJ databases">
        <authorList>
            <person name="Rodrigo-Torres L."/>
            <person name="Arahal R. D."/>
            <person name="Lucena T."/>
        </authorList>
    </citation>
    <scope>NUCLEOTIDE SEQUENCE</scope>
    <source>
        <strain evidence="1">CECT 8858</strain>
    </source>
</reference>
<sequence length="44" mass="5320">MVYRILQKYNSVNRLTIIINLLLIKMLFSGKNLRFIQYKPVLLH</sequence>
<accession>A0ABM9AP89</accession>
<protein>
    <submittedName>
        <fullName evidence="1">Uncharacterized protein</fullName>
    </submittedName>
</protein>
<name>A0ABM9AP89_9BACT</name>
<dbReference type="Proteomes" id="UP000837932">
    <property type="component" value="Unassembled WGS sequence"/>
</dbReference>
<organism evidence="1 2">
    <name type="scientific">Emticicia aquatica</name>
    <dbReference type="NCBI Taxonomy" id="1681835"/>
    <lineage>
        <taxon>Bacteria</taxon>
        <taxon>Pseudomonadati</taxon>
        <taxon>Bacteroidota</taxon>
        <taxon>Cytophagia</taxon>
        <taxon>Cytophagales</taxon>
        <taxon>Leadbetterellaceae</taxon>
        <taxon>Emticicia</taxon>
    </lineage>
</organism>
<comment type="caution">
    <text evidence="1">The sequence shown here is derived from an EMBL/GenBank/DDBJ whole genome shotgun (WGS) entry which is preliminary data.</text>
</comment>
<evidence type="ECO:0000313" key="2">
    <source>
        <dbReference type="Proteomes" id="UP000837932"/>
    </source>
</evidence>